<dbReference type="SUPFAM" id="SSF47323">
    <property type="entry name" value="Anticodon-binding domain of a subclass of class I aminoacyl-tRNA synthetases"/>
    <property type="match status" value="1"/>
</dbReference>
<dbReference type="GO" id="GO:0006420">
    <property type="term" value="P:arginyl-tRNA aminoacylation"/>
    <property type="evidence" value="ECO:0007669"/>
    <property type="project" value="UniProtKB-UniRule"/>
</dbReference>
<evidence type="ECO:0000259" key="11">
    <source>
        <dbReference type="SMART" id="SM01016"/>
    </source>
</evidence>
<keyword evidence="2 8" id="KW-0436">Ligase</keyword>
<dbReference type="InterPro" id="IPR001278">
    <property type="entry name" value="Arg-tRNA-ligase"/>
</dbReference>
<dbReference type="Gene3D" id="3.40.50.620">
    <property type="entry name" value="HUPs"/>
    <property type="match status" value="1"/>
</dbReference>
<dbReference type="EC" id="6.1.1.19" evidence="8"/>
<dbReference type="Pfam" id="PF00750">
    <property type="entry name" value="tRNA-synt_1d"/>
    <property type="match status" value="1"/>
</dbReference>
<dbReference type="AlphaFoldDB" id="A0A2M7Q8L8"/>
<dbReference type="GO" id="GO:0005524">
    <property type="term" value="F:ATP binding"/>
    <property type="evidence" value="ECO:0007669"/>
    <property type="project" value="UniProtKB-UniRule"/>
</dbReference>
<feature type="short sequence motif" description="'HIGH' region" evidence="8">
    <location>
        <begin position="135"/>
        <end position="145"/>
    </location>
</feature>
<reference evidence="13" key="1">
    <citation type="submission" date="2017-09" db="EMBL/GenBank/DDBJ databases">
        <title>Depth-based differentiation of microbial function through sediment-hosted aquifers and enrichment of novel symbionts in the deep terrestrial subsurface.</title>
        <authorList>
            <person name="Probst A.J."/>
            <person name="Ladd B."/>
            <person name="Jarett J.K."/>
            <person name="Geller-Mcgrath D.E."/>
            <person name="Sieber C.M.K."/>
            <person name="Emerson J.B."/>
            <person name="Anantharaman K."/>
            <person name="Thomas B.C."/>
            <person name="Malmstrom R."/>
            <person name="Stieglmeier M."/>
            <person name="Klingl A."/>
            <person name="Woyke T."/>
            <person name="Ryan C.M."/>
            <person name="Banfield J.F."/>
        </authorList>
    </citation>
    <scope>NUCLEOTIDE SEQUENCE [LARGE SCALE GENOMIC DNA]</scope>
</reference>
<dbReference type="Pfam" id="PF05746">
    <property type="entry name" value="DALR_1"/>
    <property type="match status" value="1"/>
</dbReference>
<gene>
    <name evidence="8" type="primary">argS</name>
    <name evidence="12" type="ORF">COY96_01930</name>
</gene>
<evidence type="ECO:0000256" key="5">
    <source>
        <dbReference type="ARBA" id="ARBA00022917"/>
    </source>
</evidence>
<feature type="domain" description="DALR anticodon binding" evidence="10">
    <location>
        <begin position="438"/>
        <end position="561"/>
    </location>
</feature>
<accession>A0A2M7Q8L8</accession>
<dbReference type="InterPro" id="IPR036695">
    <property type="entry name" value="Arg-tRNA-synth_N_sf"/>
</dbReference>
<comment type="subunit">
    <text evidence="8">Monomer.</text>
</comment>
<evidence type="ECO:0000256" key="3">
    <source>
        <dbReference type="ARBA" id="ARBA00022741"/>
    </source>
</evidence>
<evidence type="ECO:0000313" key="13">
    <source>
        <dbReference type="Proteomes" id="UP000230363"/>
    </source>
</evidence>
<dbReference type="Gene3D" id="1.10.730.10">
    <property type="entry name" value="Isoleucyl-tRNA Synthetase, Domain 1"/>
    <property type="match status" value="1"/>
</dbReference>
<protein>
    <recommendedName>
        <fullName evidence="8">Arginine--tRNA ligase</fullName>
        <ecNumber evidence="8">6.1.1.19</ecNumber>
    </recommendedName>
    <alternativeName>
        <fullName evidence="8">Arginyl-tRNA synthetase</fullName>
        <shortName evidence="8">ArgRS</shortName>
    </alternativeName>
</protein>
<evidence type="ECO:0000259" key="10">
    <source>
        <dbReference type="SMART" id="SM00836"/>
    </source>
</evidence>
<evidence type="ECO:0000256" key="6">
    <source>
        <dbReference type="ARBA" id="ARBA00023146"/>
    </source>
</evidence>
<dbReference type="SUPFAM" id="SSF55190">
    <property type="entry name" value="Arginyl-tRNA synthetase (ArgRS), N-terminal 'additional' domain"/>
    <property type="match status" value="1"/>
</dbReference>
<dbReference type="Gene3D" id="3.30.1360.70">
    <property type="entry name" value="Arginyl tRNA synthetase N-terminal domain"/>
    <property type="match status" value="1"/>
</dbReference>
<name>A0A2M7Q8L8_9BACT</name>
<proteinExistence type="inferred from homology"/>
<keyword evidence="3 8" id="KW-0547">Nucleotide-binding</keyword>
<keyword evidence="5 8" id="KW-0648">Protein biosynthesis</keyword>
<feature type="domain" description="Arginyl tRNA synthetase N-terminal" evidence="11">
    <location>
        <begin position="8"/>
        <end position="97"/>
    </location>
</feature>
<comment type="subcellular location">
    <subcellularLocation>
        <location evidence="8">Cytoplasm</location>
    </subcellularLocation>
</comment>
<dbReference type="HAMAP" id="MF_00123">
    <property type="entry name" value="Arg_tRNA_synth"/>
    <property type="match status" value="1"/>
</dbReference>
<dbReference type="InterPro" id="IPR008909">
    <property type="entry name" value="DALR_anticod-bd"/>
</dbReference>
<dbReference type="SMART" id="SM01016">
    <property type="entry name" value="Arg_tRNA_synt_N"/>
    <property type="match status" value="1"/>
</dbReference>
<dbReference type="GO" id="GO:0004814">
    <property type="term" value="F:arginine-tRNA ligase activity"/>
    <property type="evidence" value="ECO:0007669"/>
    <property type="project" value="UniProtKB-UniRule"/>
</dbReference>
<keyword evidence="6 8" id="KW-0030">Aminoacyl-tRNA synthetase</keyword>
<evidence type="ECO:0000256" key="8">
    <source>
        <dbReference type="HAMAP-Rule" id="MF_00123"/>
    </source>
</evidence>
<evidence type="ECO:0000256" key="2">
    <source>
        <dbReference type="ARBA" id="ARBA00022598"/>
    </source>
</evidence>
<evidence type="ECO:0000256" key="9">
    <source>
        <dbReference type="RuleBase" id="RU363038"/>
    </source>
</evidence>
<dbReference type="InterPro" id="IPR035684">
    <property type="entry name" value="ArgRS_core"/>
</dbReference>
<dbReference type="InterPro" id="IPR014729">
    <property type="entry name" value="Rossmann-like_a/b/a_fold"/>
</dbReference>
<dbReference type="InterPro" id="IPR009080">
    <property type="entry name" value="tRNAsynth_Ia_anticodon-bd"/>
</dbReference>
<comment type="similarity">
    <text evidence="1 8 9">Belongs to the class-I aminoacyl-tRNA synthetase family.</text>
</comment>
<dbReference type="InterPro" id="IPR005148">
    <property type="entry name" value="Arg-tRNA-synth_N"/>
</dbReference>
<comment type="caution">
    <text evidence="12">The sequence shown here is derived from an EMBL/GenBank/DDBJ whole genome shotgun (WGS) entry which is preliminary data.</text>
</comment>
<keyword evidence="8" id="KW-0963">Cytoplasm</keyword>
<dbReference type="Proteomes" id="UP000230363">
    <property type="component" value="Unassembled WGS sequence"/>
</dbReference>
<dbReference type="GO" id="GO:0005737">
    <property type="term" value="C:cytoplasm"/>
    <property type="evidence" value="ECO:0007669"/>
    <property type="project" value="UniProtKB-SubCell"/>
</dbReference>
<evidence type="ECO:0000313" key="12">
    <source>
        <dbReference type="EMBL" id="PIY59420.1"/>
    </source>
</evidence>
<evidence type="ECO:0000256" key="1">
    <source>
        <dbReference type="ARBA" id="ARBA00005594"/>
    </source>
</evidence>
<dbReference type="NCBIfam" id="TIGR00456">
    <property type="entry name" value="argS"/>
    <property type="match status" value="1"/>
</dbReference>
<keyword evidence="4 8" id="KW-0067">ATP-binding</keyword>
<dbReference type="SUPFAM" id="SSF52374">
    <property type="entry name" value="Nucleotidylyl transferase"/>
    <property type="match status" value="1"/>
</dbReference>
<dbReference type="PRINTS" id="PR01038">
    <property type="entry name" value="TRNASYNTHARG"/>
</dbReference>
<dbReference type="SMART" id="SM00836">
    <property type="entry name" value="DALR_1"/>
    <property type="match status" value="1"/>
</dbReference>
<dbReference type="Pfam" id="PF03485">
    <property type="entry name" value="Arg_tRNA_synt_N"/>
    <property type="match status" value="1"/>
</dbReference>
<dbReference type="EMBL" id="PFKZ01000072">
    <property type="protein sequence ID" value="PIY59420.1"/>
    <property type="molecule type" value="Genomic_DNA"/>
</dbReference>
<evidence type="ECO:0000256" key="7">
    <source>
        <dbReference type="ARBA" id="ARBA00049339"/>
    </source>
</evidence>
<dbReference type="PANTHER" id="PTHR11956:SF5">
    <property type="entry name" value="ARGININE--TRNA LIGASE, CYTOPLASMIC"/>
    <property type="match status" value="1"/>
</dbReference>
<organism evidence="12 13">
    <name type="scientific">Candidatus Wolfebacteria bacterium CG_4_10_14_0_8_um_filter_37_11</name>
    <dbReference type="NCBI Taxonomy" id="1975062"/>
    <lineage>
        <taxon>Bacteria</taxon>
        <taxon>Candidatus Wolfeibacteriota</taxon>
    </lineage>
</organism>
<evidence type="ECO:0000256" key="4">
    <source>
        <dbReference type="ARBA" id="ARBA00022840"/>
    </source>
</evidence>
<dbReference type="PANTHER" id="PTHR11956">
    <property type="entry name" value="ARGINYL-TRNA SYNTHETASE"/>
    <property type="match status" value="1"/>
</dbReference>
<comment type="catalytic activity">
    <reaction evidence="7 8">
        <text>tRNA(Arg) + L-arginine + ATP = L-arginyl-tRNA(Arg) + AMP + diphosphate</text>
        <dbReference type="Rhea" id="RHEA:20301"/>
        <dbReference type="Rhea" id="RHEA-COMP:9658"/>
        <dbReference type="Rhea" id="RHEA-COMP:9673"/>
        <dbReference type="ChEBI" id="CHEBI:30616"/>
        <dbReference type="ChEBI" id="CHEBI:32682"/>
        <dbReference type="ChEBI" id="CHEBI:33019"/>
        <dbReference type="ChEBI" id="CHEBI:78442"/>
        <dbReference type="ChEBI" id="CHEBI:78513"/>
        <dbReference type="ChEBI" id="CHEBI:456215"/>
        <dbReference type="EC" id="6.1.1.19"/>
    </reaction>
</comment>
<sequence length="561" mass="64515">MIKTKIENYLKKVIYKTLIGADFKLINTDFKIEVFTSEKDNFGHYSTNAALKLAKELKKNPMQIADEIKILLLSDRIARDYFEKIEIAAPGFINFWLTEKVLQDELKEILKQKNNYGQSKIKGQKSKVQIEYISANPTGPLTLANGRGGFMGDVLSNILEFCGYKVEREYYVNDAGNQILTLGKSILANAGFLAFEEKFYKGGYVKEWAIKNSLKVKKFKNNPMNPQLMYKWGMKVGKMAAANFLKEIKSVVKKAGINFNRWTSEEKDIYKKSFTSKALNIFKKAKLIYEKDGALWLKTTDFGDEKDRVLITRDGFPTYFLADSGHYLETKKRGFNKKIIILGPDHHGYIKRIQAAAKIIGLKDSDVIITQAIRLISKGKEVKMSKRSGEFVTFEELIKEVSIDAARFFFLMHSADTHMDFDLDLAKEWSMKNPVYYVQYAAVRCGSILRKSQISNPKSQINSKFKIQNLNLLDTLEDINLMRMLARFPEIIKEAGEKYNPQILARYSLELAWQFNNFYEKERVIGEEKNLAAARLELIKATQIIFKILFSVLGISLPRRM</sequence>